<gene>
    <name evidence="1" type="ORF">MMOR_27390</name>
</gene>
<sequence length="83" mass="9486">MALTDSEAVETELFAQYRVIDDLLQPFGRTLRHTCARIATMRNQREQQELHRHLPAAGIAISMVANDIGHDFIPEQYFYAPGK</sequence>
<dbReference type="Proteomes" id="UP000466681">
    <property type="component" value="Chromosome"/>
</dbReference>
<protein>
    <submittedName>
        <fullName evidence="1">Uncharacterized protein</fullName>
    </submittedName>
</protein>
<dbReference type="KEGG" id="mmor:MMOR_27390"/>
<proteinExistence type="predicted"/>
<reference evidence="1 2" key="1">
    <citation type="journal article" date="2019" name="Emerg. Microbes Infect.">
        <title>Comprehensive subspecies identification of 175 nontuberculous mycobacteria species based on 7547 genomic profiles.</title>
        <authorList>
            <person name="Matsumoto Y."/>
            <person name="Kinjo T."/>
            <person name="Motooka D."/>
            <person name="Nabeya D."/>
            <person name="Jung N."/>
            <person name="Uechi K."/>
            <person name="Horii T."/>
            <person name="Iida T."/>
            <person name="Fujita J."/>
            <person name="Nakamura S."/>
        </authorList>
    </citation>
    <scope>NUCLEOTIDE SEQUENCE [LARGE SCALE GENOMIC DNA]</scope>
    <source>
        <strain evidence="1 2">JCM 6375</strain>
    </source>
</reference>
<evidence type="ECO:0000313" key="2">
    <source>
        <dbReference type="Proteomes" id="UP000466681"/>
    </source>
</evidence>
<name>A0AAD1M626_9MYCO</name>
<organism evidence="1 2">
    <name type="scientific">Mycolicibacterium moriokaense</name>
    <dbReference type="NCBI Taxonomy" id="39691"/>
    <lineage>
        <taxon>Bacteria</taxon>
        <taxon>Bacillati</taxon>
        <taxon>Actinomycetota</taxon>
        <taxon>Actinomycetes</taxon>
        <taxon>Mycobacteriales</taxon>
        <taxon>Mycobacteriaceae</taxon>
        <taxon>Mycolicibacterium</taxon>
    </lineage>
</organism>
<evidence type="ECO:0000313" key="1">
    <source>
        <dbReference type="EMBL" id="BBX01803.1"/>
    </source>
</evidence>
<dbReference type="AlphaFoldDB" id="A0AAD1M626"/>
<keyword evidence="2" id="KW-1185">Reference proteome</keyword>
<accession>A0AAD1M626</accession>
<dbReference type="EMBL" id="AP022560">
    <property type="protein sequence ID" value="BBX01803.1"/>
    <property type="molecule type" value="Genomic_DNA"/>
</dbReference>